<proteinExistence type="predicted"/>
<dbReference type="GO" id="GO:0005737">
    <property type="term" value="C:cytoplasm"/>
    <property type="evidence" value="ECO:0007669"/>
    <property type="project" value="TreeGrafter"/>
</dbReference>
<dbReference type="Pfam" id="PF01370">
    <property type="entry name" value="Epimerase"/>
    <property type="match status" value="1"/>
</dbReference>
<dbReference type="SUPFAM" id="SSF51735">
    <property type="entry name" value="NAD(P)-binding Rossmann-fold domains"/>
    <property type="match status" value="1"/>
</dbReference>
<dbReference type="InterPro" id="IPR051783">
    <property type="entry name" value="NAD(P)-dependent_oxidoreduct"/>
</dbReference>
<comment type="caution">
    <text evidence="2">The sequence shown here is derived from an EMBL/GenBank/DDBJ whole genome shotgun (WGS) entry which is preliminary data.</text>
</comment>
<dbReference type="EMBL" id="SAUN01000001">
    <property type="protein sequence ID" value="RVX47391.1"/>
    <property type="molecule type" value="Genomic_DNA"/>
</dbReference>
<dbReference type="InterPro" id="IPR001509">
    <property type="entry name" value="Epimerase_deHydtase"/>
</dbReference>
<evidence type="ECO:0000313" key="3">
    <source>
        <dbReference type="Proteomes" id="UP000284824"/>
    </source>
</evidence>
<gene>
    <name evidence="2" type="ORF">EDD27_10323</name>
</gene>
<evidence type="ECO:0000259" key="1">
    <source>
        <dbReference type="Pfam" id="PF01370"/>
    </source>
</evidence>
<dbReference type="GO" id="GO:0004029">
    <property type="term" value="F:aldehyde dehydrogenase (NAD+) activity"/>
    <property type="evidence" value="ECO:0007669"/>
    <property type="project" value="TreeGrafter"/>
</dbReference>
<dbReference type="Gene3D" id="3.40.50.720">
    <property type="entry name" value="NAD(P)-binding Rossmann-like Domain"/>
    <property type="match status" value="1"/>
</dbReference>
<evidence type="ECO:0000313" key="2">
    <source>
        <dbReference type="EMBL" id="RVX47391.1"/>
    </source>
</evidence>
<reference evidence="2 3" key="1">
    <citation type="submission" date="2019-01" db="EMBL/GenBank/DDBJ databases">
        <title>Sequencing the genomes of 1000 actinobacteria strains.</title>
        <authorList>
            <person name="Klenk H.-P."/>
        </authorList>
    </citation>
    <scope>NUCLEOTIDE SEQUENCE [LARGE SCALE GENOMIC DNA]</scope>
    <source>
        <strain evidence="2 3">DSM 43925</strain>
    </source>
</reference>
<dbReference type="RefSeq" id="WP_241564678.1">
    <property type="nucleotide sequence ID" value="NZ_SAUN01000001.1"/>
</dbReference>
<dbReference type="PANTHER" id="PTHR48079:SF6">
    <property type="entry name" value="NAD(P)-BINDING DOMAIN-CONTAINING PROTEIN-RELATED"/>
    <property type="match status" value="1"/>
</dbReference>
<keyword evidence="3" id="KW-1185">Reference proteome</keyword>
<sequence length="289" mass="30811">MTMHVFLAGGAGVLGRRIVPLLVARGHTVTATTRDEAKAVLLRDLGAVPVRVDVYDAAALRTALAESGADVVMHQLTDLSGGDFAANSRIRVIGTRNLVDAALAAGVRRIVAQSISWVYEPGDAPAAEETPLDMHAPEPRRPMVEAVAALESAARELPEWVVLRYGMFYGPGTWFEPRGLRADQARSGGLVANADVTSFVHVDDAAAAAVQALDWPSGPVNVCDDEPAPAYDWLPAFCGAVRAPAPAEDDAPRNGFARGADNRYARKHLGWTPAYTSWREGFAAYGISR</sequence>
<accession>A0A438MPK3</accession>
<feature type="domain" description="NAD-dependent epimerase/dehydratase" evidence="1">
    <location>
        <begin position="5"/>
        <end position="217"/>
    </location>
</feature>
<dbReference type="PANTHER" id="PTHR48079">
    <property type="entry name" value="PROTEIN YEEZ"/>
    <property type="match status" value="1"/>
</dbReference>
<dbReference type="Proteomes" id="UP000284824">
    <property type="component" value="Unassembled WGS sequence"/>
</dbReference>
<protein>
    <submittedName>
        <fullName evidence="2">Nucleoside-diphosphate-sugar epimerase</fullName>
    </submittedName>
</protein>
<name>A0A438MPK3_9ACTN</name>
<dbReference type="AlphaFoldDB" id="A0A438MPK3"/>
<organism evidence="2 3">
    <name type="scientific">Nonomuraea polychroma</name>
    <dbReference type="NCBI Taxonomy" id="46176"/>
    <lineage>
        <taxon>Bacteria</taxon>
        <taxon>Bacillati</taxon>
        <taxon>Actinomycetota</taxon>
        <taxon>Actinomycetes</taxon>
        <taxon>Streptosporangiales</taxon>
        <taxon>Streptosporangiaceae</taxon>
        <taxon>Nonomuraea</taxon>
    </lineage>
</organism>
<dbReference type="InterPro" id="IPR036291">
    <property type="entry name" value="NAD(P)-bd_dom_sf"/>
</dbReference>